<organism evidence="1 2">
    <name type="scientific">Penicillium salamii</name>
    <dbReference type="NCBI Taxonomy" id="1612424"/>
    <lineage>
        <taxon>Eukaryota</taxon>
        <taxon>Fungi</taxon>
        <taxon>Dikarya</taxon>
        <taxon>Ascomycota</taxon>
        <taxon>Pezizomycotina</taxon>
        <taxon>Eurotiomycetes</taxon>
        <taxon>Eurotiomycetidae</taxon>
        <taxon>Eurotiales</taxon>
        <taxon>Aspergillaceae</taxon>
        <taxon>Penicillium</taxon>
    </lineage>
</organism>
<comment type="caution">
    <text evidence="1">The sequence shown here is derived from an EMBL/GenBank/DDBJ whole genome shotgun (WGS) entry which is preliminary data.</text>
</comment>
<proteinExistence type="predicted"/>
<gene>
    <name evidence="1" type="ORF">PSALAMII_LOCUS9069</name>
</gene>
<dbReference type="AlphaFoldDB" id="A0A9W4NWA5"/>
<protein>
    <submittedName>
        <fullName evidence="1">Uncharacterized protein</fullName>
    </submittedName>
</protein>
<reference evidence="1" key="1">
    <citation type="submission" date="2021-07" db="EMBL/GenBank/DDBJ databases">
        <authorList>
            <person name="Branca A.L. A."/>
        </authorList>
    </citation>
    <scope>NUCLEOTIDE SEQUENCE</scope>
</reference>
<dbReference type="EMBL" id="CAJVPD010000271">
    <property type="protein sequence ID" value="CAG8414637.1"/>
    <property type="molecule type" value="Genomic_DNA"/>
</dbReference>
<name>A0A9W4NWA5_9EURO</name>
<evidence type="ECO:0000313" key="2">
    <source>
        <dbReference type="Proteomes" id="UP001152592"/>
    </source>
</evidence>
<dbReference type="Proteomes" id="UP001152592">
    <property type="component" value="Unassembled WGS sequence"/>
</dbReference>
<evidence type="ECO:0000313" key="1">
    <source>
        <dbReference type="EMBL" id="CAG8414637.1"/>
    </source>
</evidence>
<sequence>MPFDHRGYGLFRRNGVIIPDLVSKKGNQCVYWVSVDFSIFNLRVADNGSAGLMRLMAEQIRSGVAIISKEPLHHEKPAFLSLPVVGAPDLPRKEILEAAAENADWRHEEIVCGRITLDDDNIIACLRPLEDINGA</sequence>
<accession>A0A9W4NWA5</accession>
<dbReference type="OrthoDB" id="4277990at2759"/>